<evidence type="ECO:0000313" key="2">
    <source>
        <dbReference type="Proteomes" id="UP000440498"/>
    </source>
</evidence>
<dbReference type="AlphaFoldDB" id="A0A6A7NBB9"/>
<sequence length="233" mass="25831">MPNIALLNNVEHKDLRVITRRGARYGDRQMAAVTFPAEFRDVQACYPIVFRKTTDGLGFEPVALFGFHEEENLFLDGERWNAAYLPMMVERLPFLIGGSGSELMVHIDLDSPRISRSDGEAVFLPHGGNSDFLERSSSMLLAIHRGLQDTPALLAALLQHELLESFVLDVELNDGSQNRLVGFHTINEDRLAALGADAVAALHQAGHLQSIYMVLASLSNFRLLIDRKNAAHA</sequence>
<dbReference type="EMBL" id="WHUG01000021">
    <property type="protein sequence ID" value="MQA42460.1"/>
    <property type="molecule type" value="Genomic_DNA"/>
</dbReference>
<keyword evidence="2" id="KW-1185">Reference proteome</keyword>
<organism evidence="1 2">
    <name type="scientific">Rugamonas aquatica</name>
    <dbReference type="NCBI Taxonomy" id="2743357"/>
    <lineage>
        <taxon>Bacteria</taxon>
        <taxon>Pseudomonadati</taxon>
        <taxon>Pseudomonadota</taxon>
        <taxon>Betaproteobacteria</taxon>
        <taxon>Burkholderiales</taxon>
        <taxon>Oxalobacteraceae</taxon>
        <taxon>Telluria group</taxon>
        <taxon>Rugamonas</taxon>
    </lineage>
</organism>
<dbReference type="Pfam" id="PF07277">
    <property type="entry name" value="SapC"/>
    <property type="match status" value="1"/>
</dbReference>
<gene>
    <name evidence="1" type="ORF">GEV02_30435</name>
</gene>
<dbReference type="InterPro" id="IPR010836">
    <property type="entry name" value="SapC"/>
</dbReference>
<reference evidence="1 2" key="1">
    <citation type="submission" date="2019-10" db="EMBL/GenBank/DDBJ databases">
        <title>Two novel species isolated from a subtropical stream in China.</title>
        <authorList>
            <person name="Lu H."/>
        </authorList>
    </citation>
    <scope>NUCLEOTIDE SEQUENCE [LARGE SCALE GENOMIC DNA]</scope>
    <source>
        <strain evidence="1 2">FT29W</strain>
    </source>
</reference>
<comment type="caution">
    <text evidence="1">The sequence shown here is derived from an EMBL/GenBank/DDBJ whole genome shotgun (WGS) entry which is preliminary data.</text>
</comment>
<protein>
    <submittedName>
        <fullName evidence="1">Peptidase</fullName>
    </submittedName>
</protein>
<dbReference type="Proteomes" id="UP000440498">
    <property type="component" value="Unassembled WGS sequence"/>
</dbReference>
<dbReference type="RefSeq" id="WP_152841559.1">
    <property type="nucleotide sequence ID" value="NZ_WHUG01000021.1"/>
</dbReference>
<name>A0A6A7NBB9_9BURK</name>
<accession>A0A6A7NBB9</accession>
<proteinExistence type="predicted"/>
<evidence type="ECO:0000313" key="1">
    <source>
        <dbReference type="EMBL" id="MQA42460.1"/>
    </source>
</evidence>